<dbReference type="NCBIfam" id="TIGR00231">
    <property type="entry name" value="small_GTP"/>
    <property type="match status" value="1"/>
</dbReference>
<protein>
    <submittedName>
        <fullName evidence="3">Ras GTPase</fullName>
    </submittedName>
</protein>
<dbReference type="SUPFAM" id="SSF52540">
    <property type="entry name" value="P-loop containing nucleoside triphosphate hydrolases"/>
    <property type="match status" value="1"/>
</dbReference>
<dbReference type="InterPro" id="IPR001806">
    <property type="entry name" value="Small_GTPase"/>
</dbReference>
<evidence type="ECO:0000313" key="5">
    <source>
        <dbReference type="Proteomes" id="UP001431209"/>
    </source>
</evidence>
<evidence type="ECO:0000313" key="3">
    <source>
        <dbReference type="EMBL" id="KAL0479006.1"/>
    </source>
</evidence>
<keyword evidence="5" id="KW-1185">Reference proteome</keyword>
<evidence type="ECO:0000256" key="1">
    <source>
        <dbReference type="ARBA" id="ARBA00022741"/>
    </source>
</evidence>
<dbReference type="EMBL" id="JAOPGA020000491">
    <property type="protein sequence ID" value="KAL0479006.1"/>
    <property type="molecule type" value="Genomic_DNA"/>
</dbReference>
<accession>A0AAW2YND7</accession>
<dbReference type="InterPro" id="IPR027417">
    <property type="entry name" value="P-loop_NTPase"/>
</dbReference>
<dbReference type="SMART" id="SM00175">
    <property type="entry name" value="RAB"/>
    <property type="match status" value="1"/>
</dbReference>
<dbReference type="Pfam" id="PF00071">
    <property type="entry name" value="Ras"/>
    <property type="match status" value="1"/>
</dbReference>
<dbReference type="InterPro" id="IPR005225">
    <property type="entry name" value="Small_GTP-bd"/>
</dbReference>
<name>A0AAW2YND7_9EUKA</name>
<gene>
    <name evidence="4" type="ORF">AKO1_009682</name>
    <name evidence="3" type="ORF">AKO1_010383</name>
</gene>
<dbReference type="InterPro" id="IPR020849">
    <property type="entry name" value="Small_GTPase_Ras-type"/>
</dbReference>
<reference evidence="3 5" key="1">
    <citation type="submission" date="2024-03" db="EMBL/GenBank/DDBJ databases">
        <title>The Acrasis kona genome and developmental transcriptomes reveal deep origins of eukaryotic multicellular pathways.</title>
        <authorList>
            <person name="Sheikh S."/>
            <person name="Fu C.-J."/>
            <person name="Brown M.W."/>
            <person name="Baldauf S.L."/>
        </authorList>
    </citation>
    <scope>NUCLEOTIDE SEQUENCE [LARGE SCALE GENOMIC DNA]</scope>
    <source>
        <strain evidence="3 5">ATCC MYA-3509</strain>
    </source>
</reference>
<dbReference type="AlphaFoldDB" id="A0AAW2YND7"/>
<dbReference type="PANTHER" id="PTHR24070">
    <property type="entry name" value="RAS, DI-RAS, AND RHEB FAMILY MEMBERS OF SMALL GTPASE SUPERFAMILY"/>
    <property type="match status" value="1"/>
</dbReference>
<dbReference type="GO" id="GO:0005525">
    <property type="term" value="F:GTP binding"/>
    <property type="evidence" value="ECO:0007669"/>
    <property type="project" value="UniProtKB-KW"/>
</dbReference>
<dbReference type="Gene3D" id="3.40.50.300">
    <property type="entry name" value="P-loop containing nucleotide triphosphate hydrolases"/>
    <property type="match status" value="1"/>
</dbReference>
<comment type="caution">
    <text evidence="3">The sequence shown here is derived from an EMBL/GenBank/DDBJ whole genome shotgun (WGS) entry which is preliminary data.</text>
</comment>
<dbReference type="GO" id="GO:0003924">
    <property type="term" value="F:GTPase activity"/>
    <property type="evidence" value="ECO:0007669"/>
    <property type="project" value="InterPro"/>
</dbReference>
<dbReference type="GO" id="GO:0007165">
    <property type="term" value="P:signal transduction"/>
    <property type="evidence" value="ECO:0007669"/>
    <property type="project" value="InterPro"/>
</dbReference>
<evidence type="ECO:0000313" key="4">
    <source>
        <dbReference type="EMBL" id="KAL0490693.1"/>
    </source>
</evidence>
<dbReference type="PROSITE" id="PS51419">
    <property type="entry name" value="RAB"/>
    <property type="match status" value="1"/>
</dbReference>
<dbReference type="PRINTS" id="PR00449">
    <property type="entry name" value="RASTRNSFRMNG"/>
</dbReference>
<evidence type="ECO:0000256" key="2">
    <source>
        <dbReference type="ARBA" id="ARBA00023134"/>
    </source>
</evidence>
<dbReference type="EMBL" id="JAOPGA020001709">
    <property type="protein sequence ID" value="KAL0490693.1"/>
    <property type="molecule type" value="Genomic_DNA"/>
</dbReference>
<keyword evidence="1" id="KW-0547">Nucleotide-binding</keyword>
<proteinExistence type="predicted"/>
<dbReference type="PROSITE" id="PS51421">
    <property type="entry name" value="RAS"/>
    <property type="match status" value="1"/>
</dbReference>
<dbReference type="GO" id="GO:0016020">
    <property type="term" value="C:membrane"/>
    <property type="evidence" value="ECO:0007669"/>
    <property type="project" value="InterPro"/>
</dbReference>
<dbReference type="Proteomes" id="UP001431209">
    <property type="component" value="Unassembled WGS sequence"/>
</dbReference>
<dbReference type="SMART" id="SM00173">
    <property type="entry name" value="RAS"/>
    <property type="match status" value="1"/>
</dbReference>
<sequence length="270" mass="30921">MNKLKKTMSTLLPINTQKTMSFSKSLDSIPKSPKSPSSTMNFRIAVIGAENTGKTQIIKMFCSGEFNDFYDETIEDTYYRVCHFDIQSVMPPTDVKDESNKILGKLQIFDTSGNPSLKLSEEQIATCDGFILVYAYGDDMSYERTKMDYERIIQKRGNDVAVVLVENKYDVETLEMDIAYLEREIERPFYRTSAKLMHNIDDCFNGIVCEMVRYKFVVPFAQLGTYGKDRTTPEQKKARRSAKLILTNPSPTSDITSFQIVVPTEQFLKK</sequence>
<organism evidence="3 5">
    <name type="scientific">Acrasis kona</name>
    <dbReference type="NCBI Taxonomy" id="1008807"/>
    <lineage>
        <taxon>Eukaryota</taxon>
        <taxon>Discoba</taxon>
        <taxon>Heterolobosea</taxon>
        <taxon>Tetramitia</taxon>
        <taxon>Eutetramitia</taxon>
        <taxon>Acrasidae</taxon>
        <taxon>Acrasis</taxon>
    </lineage>
</organism>
<keyword evidence="2" id="KW-0342">GTP-binding</keyword>